<dbReference type="InterPro" id="IPR023393">
    <property type="entry name" value="START-like_dom_sf"/>
</dbReference>
<dbReference type="SUPFAM" id="SSF55961">
    <property type="entry name" value="Bet v1-like"/>
    <property type="match status" value="1"/>
</dbReference>
<feature type="domain" description="START" evidence="1">
    <location>
        <begin position="35"/>
        <end position="214"/>
    </location>
</feature>
<evidence type="ECO:0000259" key="1">
    <source>
        <dbReference type="PROSITE" id="PS50848"/>
    </source>
</evidence>
<keyword evidence="3" id="KW-1185">Reference proteome</keyword>
<dbReference type="PANTHER" id="PTHR19308:SF14">
    <property type="entry name" value="START DOMAIN-CONTAINING PROTEIN"/>
    <property type="match status" value="1"/>
</dbReference>
<dbReference type="PIRSF" id="PIRSF039033">
    <property type="entry name" value="START_dom"/>
    <property type="match status" value="1"/>
</dbReference>
<dbReference type="RefSeq" id="WP_368381810.1">
    <property type="nucleotide sequence ID" value="NZ_JBFRYA010000009.1"/>
</dbReference>
<name>A0ABV3U6N1_9GAMM</name>
<dbReference type="Gene3D" id="3.30.530.20">
    <property type="match status" value="1"/>
</dbReference>
<sequence>MARIQGKYRVSVMRPWLRIWLVLVGIALSGALAAEDWRLERDRDGIQVYSRAVAGSPIRAVKGIVKIRAELAEVVALLQNPELRPSWDEMCKESYRHDSPTTGVERIYVHHDLPWPVTDRDMLLLTEWHTDTVTGVVSMSARAVAGGVPEYKNRVRVINAENRWRIIPLSDSEQELIAEMHADPAGPIPAWLLNWLSIDAPFKTLQQVKAVLEK</sequence>
<reference evidence="2 3" key="1">
    <citation type="journal article" date="2011" name="Int. J. Syst. Evol. Microbiol.">
        <title>Zhongshania antarctica gen. nov., sp. nov. and Zhongshania guokunii sp. nov., gammaproteobacteria respectively isolated from coastal attached (fast) ice and surface seawater of the Antarctic.</title>
        <authorList>
            <person name="Li H.J."/>
            <person name="Zhang X.Y."/>
            <person name="Chen C.X."/>
            <person name="Zhang Y.J."/>
            <person name="Gao Z.M."/>
            <person name="Yu Y."/>
            <person name="Chen X.L."/>
            <person name="Chen B."/>
            <person name="Zhang Y.Z."/>
        </authorList>
    </citation>
    <scope>NUCLEOTIDE SEQUENCE [LARGE SCALE GENOMIC DNA]</scope>
    <source>
        <strain evidence="2 3">ZS6-22T</strain>
    </source>
</reference>
<comment type="caution">
    <text evidence="2">The sequence shown here is derived from an EMBL/GenBank/DDBJ whole genome shotgun (WGS) entry which is preliminary data.</text>
</comment>
<dbReference type="InterPro" id="IPR028347">
    <property type="entry name" value="START_dom_prot"/>
</dbReference>
<dbReference type="Proteomes" id="UP001557485">
    <property type="component" value="Unassembled WGS sequence"/>
</dbReference>
<dbReference type="Pfam" id="PF01852">
    <property type="entry name" value="START"/>
    <property type="match status" value="1"/>
</dbReference>
<organism evidence="2 3">
    <name type="scientific">Zhongshania guokunii</name>
    <dbReference type="NCBI Taxonomy" id="641783"/>
    <lineage>
        <taxon>Bacteria</taxon>
        <taxon>Pseudomonadati</taxon>
        <taxon>Pseudomonadota</taxon>
        <taxon>Gammaproteobacteria</taxon>
        <taxon>Cellvibrionales</taxon>
        <taxon>Spongiibacteraceae</taxon>
        <taxon>Zhongshania</taxon>
    </lineage>
</organism>
<gene>
    <name evidence="2" type="ORF">AB4876_11530</name>
</gene>
<evidence type="ECO:0000313" key="3">
    <source>
        <dbReference type="Proteomes" id="UP001557485"/>
    </source>
</evidence>
<accession>A0ABV3U6N1</accession>
<proteinExistence type="predicted"/>
<dbReference type="InterPro" id="IPR051213">
    <property type="entry name" value="START_lipid_transfer"/>
</dbReference>
<dbReference type="EMBL" id="JBFRYA010000009">
    <property type="protein sequence ID" value="MEX1669544.1"/>
    <property type="molecule type" value="Genomic_DNA"/>
</dbReference>
<dbReference type="InterPro" id="IPR002913">
    <property type="entry name" value="START_lipid-bd_dom"/>
</dbReference>
<dbReference type="PROSITE" id="PS50848">
    <property type="entry name" value="START"/>
    <property type="match status" value="1"/>
</dbReference>
<evidence type="ECO:0000313" key="2">
    <source>
        <dbReference type="EMBL" id="MEX1669544.1"/>
    </source>
</evidence>
<dbReference type="PANTHER" id="PTHR19308">
    <property type="entry name" value="PHOSPHATIDYLCHOLINE TRANSFER PROTEIN"/>
    <property type="match status" value="1"/>
</dbReference>
<protein>
    <submittedName>
        <fullName evidence="2">START domain-containing protein</fullName>
    </submittedName>
</protein>